<dbReference type="AlphaFoldDB" id="A0A0S4JT06"/>
<gene>
    <name evidence="1" type="ORF">BSAL_42705</name>
</gene>
<protein>
    <submittedName>
        <fullName evidence="1">Uncharacterized protein</fullName>
    </submittedName>
</protein>
<reference evidence="2" key="1">
    <citation type="submission" date="2015-09" db="EMBL/GenBank/DDBJ databases">
        <authorList>
            <consortium name="Pathogen Informatics"/>
        </authorList>
    </citation>
    <scope>NUCLEOTIDE SEQUENCE [LARGE SCALE GENOMIC DNA]</scope>
    <source>
        <strain evidence="2">Lake Konstanz</strain>
    </source>
</reference>
<proteinExistence type="predicted"/>
<dbReference type="Proteomes" id="UP000051952">
    <property type="component" value="Unassembled WGS sequence"/>
</dbReference>
<evidence type="ECO:0000313" key="1">
    <source>
        <dbReference type="EMBL" id="CUG93403.1"/>
    </source>
</evidence>
<evidence type="ECO:0000313" key="2">
    <source>
        <dbReference type="Proteomes" id="UP000051952"/>
    </source>
</evidence>
<keyword evidence="2" id="KW-1185">Reference proteome</keyword>
<dbReference type="OrthoDB" id="273103at2759"/>
<name>A0A0S4JT06_BODSA</name>
<accession>A0A0S4JT06</accession>
<sequence>MSRLQTRLLAQDICRFYALVRPEHLKSLEAFDSLYATFQLERLFYAGASPTVPYIVSIVGQLLSISVSYASLSWDAADKASKFGWILAYFFFFTQPAADDCVSRVLLRVPDLALECALQQAQGGDHVLAVVLAQLSAAGALHIVPFVDHTINWQEIFRVHDAADMPLLREEKRRNTAAQRLPVATVLPTDIASSLASYESEIAQQTLF</sequence>
<dbReference type="OMA" id="WILAYFF"/>
<dbReference type="EMBL" id="CYKH01002151">
    <property type="protein sequence ID" value="CUG93403.1"/>
    <property type="molecule type" value="Genomic_DNA"/>
</dbReference>
<dbReference type="VEuPathDB" id="TriTrypDB:BSAL_42705"/>
<organism evidence="1 2">
    <name type="scientific">Bodo saltans</name>
    <name type="common">Flagellated protozoan</name>
    <dbReference type="NCBI Taxonomy" id="75058"/>
    <lineage>
        <taxon>Eukaryota</taxon>
        <taxon>Discoba</taxon>
        <taxon>Euglenozoa</taxon>
        <taxon>Kinetoplastea</taxon>
        <taxon>Metakinetoplastina</taxon>
        <taxon>Eubodonida</taxon>
        <taxon>Bodonidae</taxon>
        <taxon>Bodo</taxon>
    </lineage>
</organism>